<proteinExistence type="predicted"/>
<keyword evidence="1" id="KW-0732">Signal</keyword>
<organism evidence="2 3">
    <name type="scientific">Pararhizobium capsulatum DSM 1112</name>
    <dbReference type="NCBI Taxonomy" id="1121113"/>
    <lineage>
        <taxon>Bacteria</taxon>
        <taxon>Pseudomonadati</taxon>
        <taxon>Pseudomonadota</taxon>
        <taxon>Alphaproteobacteria</taxon>
        <taxon>Hyphomicrobiales</taxon>
        <taxon>Rhizobiaceae</taxon>
        <taxon>Rhizobium/Agrobacterium group</taxon>
        <taxon>Pararhizobium</taxon>
    </lineage>
</organism>
<gene>
    <name evidence="2" type="ORF">QO002_003371</name>
</gene>
<evidence type="ECO:0000313" key="2">
    <source>
        <dbReference type="EMBL" id="MDQ0321233.1"/>
    </source>
</evidence>
<dbReference type="Proteomes" id="UP001230207">
    <property type="component" value="Unassembled WGS sequence"/>
</dbReference>
<name>A0ABU0BTF0_9HYPH</name>
<feature type="signal peptide" evidence="1">
    <location>
        <begin position="1"/>
        <end position="20"/>
    </location>
</feature>
<dbReference type="RefSeq" id="WP_307231669.1">
    <property type="nucleotide sequence ID" value="NZ_JAUSVF010000001.1"/>
</dbReference>
<reference evidence="2 3" key="1">
    <citation type="submission" date="2023-07" db="EMBL/GenBank/DDBJ databases">
        <title>Genomic Encyclopedia of Type Strains, Phase IV (KMG-IV): sequencing the most valuable type-strain genomes for metagenomic binning, comparative biology and taxonomic classification.</title>
        <authorList>
            <person name="Goeker M."/>
        </authorList>
    </citation>
    <scope>NUCLEOTIDE SEQUENCE [LARGE SCALE GENOMIC DNA]</scope>
    <source>
        <strain evidence="2 3">DSM 1112</strain>
    </source>
</reference>
<protein>
    <submittedName>
        <fullName evidence="2">Uncharacterized protein</fullName>
    </submittedName>
</protein>
<evidence type="ECO:0000313" key="3">
    <source>
        <dbReference type="Proteomes" id="UP001230207"/>
    </source>
</evidence>
<comment type="caution">
    <text evidence="2">The sequence shown here is derived from an EMBL/GenBank/DDBJ whole genome shotgun (WGS) entry which is preliminary data.</text>
</comment>
<dbReference type="EMBL" id="JAUSVF010000001">
    <property type="protein sequence ID" value="MDQ0321233.1"/>
    <property type="molecule type" value="Genomic_DNA"/>
</dbReference>
<keyword evidence="3" id="KW-1185">Reference proteome</keyword>
<feature type="chain" id="PRO_5045055639" evidence="1">
    <location>
        <begin position="21"/>
        <end position="482"/>
    </location>
</feature>
<accession>A0ABU0BTF0</accession>
<sequence>MRSLAAALVLLAVPLQPAIAADISYEGATALEKKLTTYIPENFVKDGLIKVRPGTTDYEVIFDPNVLLKDINPVDVTVTGLKPLLSLVRPLEDGLWSFAQDADLDVKGTFTVGPEKTDFTYRIDKMHSDGVVDPDLLYFKSLAMKADGLAFTSKSPKQTIEAYFANMTGTLNATREGADTVDVRSNSTLGAFTEAVTDDKNTRVDIAAQSIIADAAVNGLRYKPLQEIVFFVLDRARQQKLTSEEEMRLKKLVRSNLPLFDQLLETIEFAGLRVATPQGEFGAESARYNISADGLRDGASFSFGFGVEKPTTPPNLVPIVYRQAIPESLDFEIGVKDVNVASGLNYFLDNASFTAEKPLTDAQSAELGRVILPDGALHLTYKNVSARSSIYDVTLTGETTVYPELKGRQKTDVTIVAHDFDKTVSYLQDNAKAVPQYGQAAFVLLMIKGFAKETADGGQSWRLEIDENNRMKVNGRDMAIPH</sequence>
<evidence type="ECO:0000256" key="1">
    <source>
        <dbReference type="SAM" id="SignalP"/>
    </source>
</evidence>